<protein>
    <submittedName>
        <fullName evidence="1">Uncharacterized protein</fullName>
    </submittedName>
</protein>
<sequence>MNKKNTLSDINFQISLEDLFDTFDLEDIQSFLHGAMETCMTSDNHLFGEAKKRSDFFFCYKQLVKFFEVADKYVTNSKETT</sequence>
<dbReference type="EMBL" id="JAHSPG010000002">
    <property type="protein sequence ID" value="MBV4356283.1"/>
    <property type="molecule type" value="Genomic_DNA"/>
</dbReference>
<name>A0A9E2W3I3_9BACT</name>
<organism evidence="1 2">
    <name type="scientific">Pinibacter aurantiacus</name>
    <dbReference type="NCBI Taxonomy" id="2851599"/>
    <lineage>
        <taxon>Bacteria</taxon>
        <taxon>Pseudomonadati</taxon>
        <taxon>Bacteroidota</taxon>
        <taxon>Chitinophagia</taxon>
        <taxon>Chitinophagales</taxon>
        <taxon>Chitinophagaceae</taxon>
        <taxon>Pinibacter</taxon>
    </lineage>
</organism>
<dbReference type="Proteomes" id="UP000812270">
    <property type="component" value="Unassembled WGS sequence"/>
</dbReference>
<keyword evidence="2" id="KW-1185">Reference proteome</keyword>
<gene>
    <name evidence="1" type="ORF">KTO63_03920</name>
</gene>
<dbReference type="AlphaFoldDB" id="A0A9E2W3I3"/>
<dbReference type="RefSeq" id="WP_217789842.1">
    <property type="nucleotide sequence ID" value="NZ_JAHSPG010000002.1"/>
</dbReference>
<proteinExistence type="predicted"/>
<evidence type="ECO:0000313" key="1">
    <source>
        <dbReference type="EMBL" id="MBV4356283.1"/>
    </source>
</evidence>
<comment type="caution">
    <text evidence="1">The sequence shown here is derived from an EMBL/GenBank/DDBJ whole genome shotgun (WGS) entry which is preliminary data.</text>
</comment>
<evidence type="ECO:0000313" key="2">
    <source>
        <dbReference type="Proteomes" id="UP000812270"/>
    </source>
</evidence>
<reference evidence="1" key="1">
    <citation type="submission" date="2021-06" db="EMBL/GenBank/DDBJ databases">
        <authorList>
            <person name="Huq M.A."/>
        </authorList>
    </citation>
    <scope>NUCLEOTIDE SEQUENCE</scope>
    <source>
        <strain evidence="1">MAH-26</strain>
    </source>
</reference>
<accession>A0A9E2W3I3</accession>